<name>A0A2J6PPI5_9HELO</name>
<organism evidence="2 3">
    <name type="scientific">Hyaloscypha hepaticicola</name>
    <dbReference type="NCBI Taxonomy" id="2082293"/>
    <lineage>
        <taxon>Eukaryota</taxon>
        <taxon>Fungi</taxon>
        <taxon>Dikarya</taxon>
        <taxon>Ascomycota</taxon>
        <taxon>Pezizomycotina</taxon>
        <taxon>Leotiomycetes</taxon>
        <taxon>Helotiales</taxon>
        <taxon>Hyaloscyphaceae</taxon>
        <taxon>Hyaloscypha</taxon>
    </lineage>
</organism>
<dbReference type="PANTHER" id="PTHR24148:SF82">
    <property type="entry name" value="HETEROKARYON INCOMPATIBILITY DOMAIN-CONTAINING PROTEIN"/>
    <property type="match status" value="1"/>
</dbReference>
<dbReference type="Pfam" id="PF06985">
    <property type="entry name" value="HET"/>
    <property type="match status" value="1"/>
</dbReference>
<feature type="domain" description="Heterokaryon incompatibility" evidence="1">
    <location>
        <begin position="116"/>
        <end position="271"/>
    </location>
</feature>
<evidence type="ECO:0000313" key="2">
    <source>
        <dbReference type="EMBL" id="PMD15934.1"/>
    </source>
</evidence>
<sequence length="679" mass="76496">MSQMFSVSGRFDTLELRIKGIEDKLSQILSRLTALENPSSEVAAEAIQLPSNEIKEGDYVYRSLDGEKKEIRVLALYSAEEDVVCELIHGSLDWSGEGTAEVGTKQREQVEAMKKFNTLSYTWGSSEKKGSVIIKGHHFPVTENLESALRNLRNFRDPASEATTGVTPSFWWIDAICINQEDVLERNQQVNLMTRIYKKAVGVHIWLGEQADDSEIAFQVAHQLAKQKPQGPGHPDVVYPETSAEQRNIHRKALAKLCARPWWERVWVRQEVAVANEATVHCGSYSCSFHALTLAVTTLNIMDEELGFKIVQDSPDSPDPAPDLLRAPAFRRAYILTYYRTNAGRGPVATYQDLRTLILHTRSCAATDPRDKVFSILGLADPDFWNLKADYRLSVNQTFILGAQSCIMKKQSLDILSGCQNPDKLNGLPSWVPNLTDGWKARPFPTTSQRHCEDVMAGEAPDFSFEENEKGCVLKARGFLLDEIKTLSKETPHQDATPGELDTVSSAWRQLAATALENKKIYVLDQGTIAKYKDDGPWIQFLSTHTDNGVAIPRSATQVKILGDYKMATSLLLPSEDEMICIGDFKGLKTRVREHLRKNGVRRRLRITKMGESKGSVVLVPAEAREEDEIWLFRGTSFPYVLRKVEDGYVVVGEAYSDRYYWPYLKKRTKEEAQIISII</sequence>
<dbReference type="Proteomes" id="UP000235672">
    <property type="component" value="Unassembled WGS sequence"/>
</dbReference>
<evidence type="ECO:0000313" key="3">
    <source>
        <dbReference type="Proteomes" id="UP000235672"/>
    </source>
</evidence>
<gene>
    <name evidence="2" type="ORF">NA56DRAFT_753534</name>
</gene>
<dbReference type="InterPro" id="IPR010730">
    <property type="entry name" value="HET"/>
</dbReference>
<keyword evidence="3" id="KW-1185">Reference proteome</keyword>
<dbReference type="AlphaFoldDB" id="A0A2J6PPI5"/>
<dbReference type="STRING" id="1745343.A0A2J6PPI5"/>
<proteinExistence type="predicted"/>
<dbReference type="OrthoDB" id="194358at2759"/>
<dbReference type="EMBL" id="KZ613509">
    <property type="protein sequence ID" value="PMD15934.1"/>
    <property type="molecule type" value="Genomic_DNA"/>
</dbReference>
<dbReference type="PANTHER" id="PTHR24148">
    <property type="entry name" value="ANKYRIN REPEAT DOMAIN-CONTAINING PROTEIN 39 HOMOLOG-RELATED"/>
    <property type="match status" value="1"/>
</dbReference>
<accession>A0A2J6PPI5</accession>
<protein>
    <submittedName>
        <fullName evidence="2">HET-domain-containing protein</fullName>
    </submittedName>
</protein>
<dbReference type="InterPro" id="IPR052895">
    <property type="entry name" value="HetReg/Transcr_Mod"/>
</dbReference>
<evidence type="ECO:0000259" key="1">
    <source>
        <dbReference type="Pfam" id="PF06985"/>
    </source>
</evidence>
<reference evidence="2 3" key="1">
    <citation type="submission" date="2016-05" db="EMBL/GenBank/DDBJ databases">
        <title>A degradative enzymes factory behind the ericoid mycorrhizal symbiosis.</title>
        <authorList>
            <consortium name="DOE Joint Genome Institute"/>
            <person name="Martino E."/>
            <person name="Morin E."/>
            <person name="Grelet G."/>
            <person name="Kuo A."/>
            <person name="Kohler A."/>
            <person name="Daghino S."/>
            <person name="Barry K."/>
            <person name="Choi C."/>
            <person name="Cichocki N."/>
            <person name="Clum A."/>
            <person name="Copeland A."/>
            <person name="Hainaut M."/>
            <person name="Haridas S."/>
            <person name="Labutti K."/>
            <person name="Lindquist E."/>
            <person name="Lipzen A."/>
            <person name="Khouja H.-R."/>
            <person name="Murat C."/>
            <person name="Ohm R."/>
            <person name="Olson A."/>
            <person name="Spatafora J."/>
            <person name="Veneault-Fourrey C."/>
            <person name="Henrissat B."/>
            <person name="Grigoriev I."/>
            <person name="Martin F."/>
            <person name="Perotto S."/>
        </authorList>
    </citation>
    <scope>NUCLEOTIDE SEQUENCE [LARGE SCALE GENOMIC DNA]</scope>
    <source>
        <strain evidence="2 3">UAMH 7357</strain>
    </source>
</reference>